<dbReference type="InterPro" id="IPR029026">
    <property type="entry name" value="tRNA_m1G_MTases_N"/>
</dbReference>
<feature type="site" description="Interaction with substrate rRNA" evidence="9">
    <location>
        <position position="97"/>
    </location>
</feature>
<dbReference type="SUPFAM" id="SSF75217">
    <property type="entry name" value="alpha/beta knot"/>
    <property type="match status" value="1"/>
</dbReference>
<dbReference type="HOGENOM" id="CLU_055846_1_3_2"/>
<dbReference type="STRING" id="1006006.Mcup_1351"/>
<feature type="binding site" evidence="9">
    <location>
        <position position="172"/>
    </location>
    <ligand>
        <name>S-adenosyl-L-methionine</name>
        <dbReference type="ChEBI" id="CHEBI:59789"/>
    </ligand>
</feature>
<dbReference type="GO" id="GO:0070475">
    <property type="term" value="P:rRNA base methylation"/>
    <property type="evidence" value="ECO:0007669"/>
    <property type="project" value="InterPro"/>
</dbReference>
<protein>
    <recommendedName>
        <fullName evidence="9">Ribosomal RNA small subunit methyltransferase Nep1</fullName>
        <ecNumber evidence="9">2.1.1.-</ecNumber>
    </recommendedName>
    <alternativeName>
        <fullName evidence="9">16S rRNA (pseudouridine-N1-)-methyltransferase Nep1</fullName>
    </alternativeName>
</protein>
<dbReference type="CDD" id="cd18088">
    <property type="entry name" value="Nep1-like"/>
    <property type="match status" value="1"/>
</dbReference>
<comment type="function">
    <text evidence="9">Methyltransferase involved in ribosomal biogenesis. Specifically catalyzes the N1-methylation of the pseudouridine corresponding to position 914 in M.jannaschii 16S rRNA.</text>
</comment>
<keyword evidence="3 9" id="KW-0698">rRNA processing</keyword>
<dbReference type="GO" id="GO:0070037">
    <property type="term" value="F:rRNA (pseudouridine) methyltransferase activity"/>
    <property type="evidence" value="ECO:0007669"/>
    <property type="project" value="UniProtKB-UniRule"/>
</dbReference>
<dbReference type="PANTHER" id="PTHR12636:SF5">
    <property type="entry name" value="RIBOSOMAL RNA SMALL SUBUNIT METHYLTRANSFERASE NEP1"/>
    <property type="match status" value="1"/>
</dbReference>
<keyword evidence="7 9" id="KW-0699">rRNA-binding</keyword>
<dbReference type="InterPro" id="IPR029028">
    <property type="entry name" value="Alpha/beta_knot_MTases"/>
</dbReference>
<feature type="site" description="Interaction with substrate rRNA" evidence="9">
    <location>
        <position position="100"/>
    </location>
</feature>
<dbReference type="InterPro" id="IPR005304">
    <property type="entry name" value="Rbsml_bgen_MeTrfase_EMG1/NEP1"/>
</dbReference>
<dbReference type="AlphaFoldDB" id="F4FY81"/>
<dbReference type="Pfam" id="PF03587">
    <property type="entry name" value="EMG1"/>
    <property type="match status" value="1"/>
</dbReference>
<dbReference type="HAMAP" id="MF_00554">
    <property type="entry name" value="NEP1"/>
    <property type="match status" value="1"/>
</dbReference>
<dbReference type="KEGG" id="mcn:Mcup_1351"/>
<dbReference type="PATRIC" id="fig|1006006.8.peg.1346"/>
<comment type="catalytic activity">
    <reaction evidence="9">
        <text>a pseudouridine in rRNA + S-adenosyl-L-methionine = an N(1)-methylpseudouridine in rRNA + S-adenosyl-L-homocysteine + H(+)</text>
        <dbReference type="Rhea" id="RHEA:46696"/>
        <dbReference type="Rhea" id="RHEA-COMP:11634"/>
        <dbReference type="Rhea" id="RHEA-COMP:13933"/>
        <dbReference type="ChEBI" id="CHEBI:15378"/>
        <dbReference type="ChEBI" id="CHEBI:57856"/>
        <dbReference type="ChEBI" id="CHEBI:59789"/>
        <dbReference type="ChEBI" id="CHEBI:65314"/>
        <dbReference type="ChEBI" id="CHEBI:74890"/>
    </reaction>
</comment>
<dbReference type="EMBL" id="CP002656">
    <property type="protein sequence ID" value="AEB95454.1"/>
    <property type="molecule type" value="Genomic_DNA"/>
</dbReference>
<reference evidence="10 11" key="1">
    <citation type="journal article" date="2011" name="J. Bacteriol.">
        <title>Complete genome sequence of Metallosphaera cuprina, a metal sulfide-oxidizing archaeon from a hot spring.</title>
        <authorList>
            <person name="Liu L.J."/>
            <person name="You X.Y."/>
            <person name="Zheng H."/>
            <person name="Wang S."/>
            <person name="Jiang C.Y."/>
            <person name="Liu S.J."/>
        </authorList>
    </citation>
    <scope>NUCLEOTIDE SEQUENCE [LARGE SCALE GENOMIC DNA]</scope>
    <source>
        <strain evidence="10 11">Ar-4</strain>
    </source>
</reference>
<gene>
    <name evidence="9" type="primary">nep1</name>
    <name evidence="10" type="ordered locus">Mcup_1351</name>
</gene>
<dbReference type="GeneID" id="10493540"/>
<dbReference type="RefSeq" id="WP_013737952.1">
    <property type="nucleotide sequence ID" value="NC_015435.1"/>
</dbReference>
<dbReference type="Gene3D" id="3.40.1280.10">
    <property type="match status" value="1"/>
</dbReference>
<comment type="similarity">
    <text evidence="1 9">Belongs to the class IV-like SAM-binding methyltransferase superfamily. RNA methyltransferase NEP1 family.</text>
</comment>
<dbReference type="OrthoDB" id="7612at2157"/>
<keyword evidence="2 9" id="KW-0690">Ribosome biogenesis</keyword>
<sequence>MDIILIESSLELVPEQIRYHPSVVKNALKVGKDPSKVLLDISLHYHAMRDLPNREKRGRPDIVHTVLTMVLTDPEFRGEVLIHTVDSRIIKVSRKMRPPKNYLRFVGLMEQLLVYGRVPLEGDPLMEVSTLTLEEVIRDRGLILLDEKGQRVNPSSLCNSKEFIGVGAFPHGDFDPEVRKLSGSSLSISDKTLETQHVVCRLISSCAQG</sequence>
<evidence type="ECO:0000256" key="3">
    <source>
        <dbReference type="ARBA" id="ARBA00022552"/>
    </source>
</evidence>
<accession>F4FY81</accession>
<keyword evidence="6 9" id="KW-0949">S-adenosyl-L-methionine</keyword>
<dbReference type="GO" id="GO:0019843">
    <property type="term" value="F:rRNA binding"/>
    <property type="evidence" value="ECO:0007669"/>
    <property type="project" value="UniProtKB-UniRule"/>
</dbReference>
<keyword evidence="8 9" id="KW-0694">RNA-binding</keyword>
<feature type="binding site" evidence="9">
    <location>
        <begin position="189"/>
        <end position="194"/>
    </location>
    <ligand>
        <name>S-adenosyl-L-methionine</name>
        <dbReference type="ChEBI" id="CHEBI:59789"/>
    </ligand>
</feature>
<evidence type="ECO:0000256" key="5">
    <source>
        <dbReference type="ARBA" id="ARBA00022679"/>
    </source>
</evidence>
<dbReference type="InterPro" id="IPR023503">
    <property type="entry name" value="Ribosome_NEP1_arc"/>
</dbReference>
<evidence type="ECO:0000256" key="4">
    <source>
        <dbReference type="ARBA" id="ARBA00022603"/>
    </source>
</evidence>
<keyword evidence="11" id="KW-1185">Reference proteome</keyword>
<dbReference type="Proteomes" id="UP000007812">
    <property type="component" value="Chromosome"/>
</dbReference>
<evidence type="ECO:0000256" key="2">
    <source>
        <dbReference type="ARBA" id="ARBA00022517"/>
    </source>
</evidence>
<proteinExistence type="inferred from homology"/>
<feature type="site" description="Interaction with substrate rRNA" evidence="9">
    <location>
        <position position="59"/>
    </location>
</feature>
<feature type="site" description="Interaction with substrate rRNA" evidence="9">
    <location>
        <position position="104"/>
    </location>
</feature>
<dbReference type="PANTHER" id="PTHR12636">
    <property type="entry name" value="NEP1/MRA1"/>
    <property type="match status" value="1"/>
</dbReference>
<name>F4FY81_METCR</name>
<dbReference type="EC" id="2.1.1.-" evidence="9"/>
<keyword evidence="4 9" id="KW-0489">Methyltransferase</keyword>
<evidence type="ECO:0000256" key="1">
    <source>
        <dbReference type="ARBA" id="ARBA00008115"/>
    </source>
</evidence>
<evidence type="ECO:0000256" key="9">
    <source>
        <dbReference type="HAMAP-Rule" id="MF_00554"/>
    </source>
</evidence>
<evidence type="ECO:0000256" key="7">
    <source>
        <dbReference type="ARBA" id="ARBA00022730"/>
    </source>
</evidence>
<dbReference type="NCBIfam" id="NF003203">
    <property type="entry name" value="PRK04171.1-1"/>
    <property type="match status" value="1"/>
</dbReference>
<feature type="site" description="Stabilizes Arg-xx" evidence="9">
    <location>
        <position position="61"/>
    </location>
</feature>
<dbReference type="eggNOG" id="arCOG04122">
    <property type="taxonomic scope" value="Archaea"/>
</dbReference>
<keyword evidence="5 9" id="KW-0808">Transferase</keyword>
<evidence type="ECO:0000256" key="8">
    <source>
        <dbReference type="ARBA" id="ARBA00022884"/>
    </source>
</evidence>
<evidence type="ECO:0000313" key="11">
    <source>
        <dbReference type="Proteomes" id="UP000007812"/>
    </source>
</evidence>
<organism evidence="10 11">
    <name type="scientific">Metallosphaera cuprina (strain Ar-4)</name>
    <dbReference type="NCBI Taxonomy" id="1006006"/>
    <lineage>
        <taxon>Archaea</taxon>
        <taxon>Thermoproteota</taxon>
        <taxon>Thermoprotei</taxon>
        <taxon>Sulfolobales</taxon>
        <taxon>Sulfolobaceae</taxon>
        <taxon>Metallosphaera</taxon>
    </lineage>
</organism>
<evidence type="ECO:0000313" key="10">
    <source>
        <dbReference type="EMBL" id="AEB95454.1"/>
    </source>
</evidence>
<feature type="binding site" evidence="9">
    <location>
        <position position="167"/>
    </location>
    <ligand>
        <name>S-adenosyl-L-methionine</name>
        <dbReference type="ChEBI" id="CHEBI:59789"/>
    </ligand>
</feature>
<evidence type="ECO:0000256" key="6">
    <source>
        <dbReference type="ARBA" id="ARBA00022691"/>
    </source>
</evidence>
<comment type="subunit">
    <text evidence="9">Homodimer.</text>
</comment>